<proteinExistence type="predicted"/>
<feature type="transmembrane region" description="Helical" evidence="5">
    <location>
        <begin position="83"/>
        <end position="104"/>
    </location>
</feature>
<dbReference type="InterPro" id="IPR001129">
    <property type="entry name" value="Membr-assoc_MAPEG"/>
</dbReference>
<organism evidence="6 7">
    <name type="scientific">Sphingomonas panacis</name>
    <dbReference type="NCBI Taxonomy" id="1560345"/>
    <lineage>
        <taxon>Bacteria</taxon>
        <taxon>Pseudomonadati</taxon>
        <taxon>Pseudomonadota</taxon>
        <taxon>Alphaproteobacteria</taxon>
        <taxon>Sphingomonadales</taxon>
        <taxon>Sphingomonadaceae</taxon>
        <taxon>Sphingomonas</taxon>
    </lineage>
</organism>
<keyword evidence="2 5" id="KW-0812">Transmembrane</keyword>
<dbReference type="PANTHER" id="PTHR35371:SF1">
    <property type="entry name" value="BLR7753 PROTEIN"/>
    <property type="match status" value="1"/>
</dbReference>
<keyword evidence="7" id="KW-1185">Reference proteome</keyword>
<dbReference type="OrthoDB" id="7743618at2"/>
<evidence type="ECO:0000313" key="6">
    <source>
        <dbReference type="EMBL" id="AOH86105.1"/>
    </source>
</evidence>
<reference evidence="6 7" key="1">
    <citation type="submission" date="2016-01" db="EMBL/GenBank/DDBJ databases">
        <title>Complete genome and mega plasmid sequence of Sphingomonas panacis DCY99 elicits systemic resistance in rice to Xanthomonas oryzae.</title>
        <authorList>
            <person name="Kim Y.J."/>
            <person name="Yang D.C."/>
            <person name="Sing P."/>
        </authorList>
    </citation>
    <scope>NUCLEOTIDE SEQUENCE [LARGE SCALE GENOMIC DNA]</scope>
    <source>
        <strain evidence="6 7">DCY99</strain>
    </source>
</reference>
<name>A0A1B3ZFA2_9SPHN</name>
<dbReference type="InterPro" id="IPR023352">
    <property type="entry name" value="MAPEG-like_dom_sf"/>
</dbReference>
<accession>A0A1B3ZFA2</accession>
<gene>
    <name evidence="6" type="ORF">AWL63_21225</name>
</gene>
<evidence type="ECO:0000313" key="7">
    <source>
        <dbReference type="Proteomes" id="UP000094256"/>
    </source>
</evidence>
<dbReference type="RefSeq" id="WP_069206619.1">
    <property type="nucleotide sequence ID" value="NZ_CP014168.1"/>
</dbReference>
<evidence type="ECO:0000256" key="2">
    <source>
        <dbReference type="ARBA" id="ARBA00022692"/>
    </source>
</evidence>
<keyword evidence="4 5" id="KW-0472">Membrane</keyword>
<comment type="subcellular location">
    <subcellularLocation>
        <location evidence="1">Membrane</location>
    </subcellularLocation>
</comment>
<dbReference type="EMBL" id="CP014168">
    <property type="protein sequence ID" value="AOH86105.1"/>
    <property type="molecule type" value="Genomic_DNA"/>
</dbReference>
<feature type="transmembrane region" description="Helical" evidence="5">
    <location>
        <begin position="60"/>
        <end position="77"/>
    </location>
</feature>
<evidence type="ECO:0000256" key="5">
    <source>
        <dbReference type="SAM" id="Phobius"/>
    </source>
</evidence>
<feature type="transmembrane region" description="Helical" evidence="5">
    <location>
        <begin position="111"/>
        <end position="129"/>
    </location>
</feature>
<dbReference type="Pfam" id="PF01124">
    <property type="entry name" value="MAPEG"/>
    <property type="match status" value="1"/>
</dbReference>
<dbReference type="Gene3D" id="1.20.120.550">
    <property type="entry name" value="Membrane associated eicosanoid/glutathione metabolism-like domain"/>
    <property type="match status" value="1"/>
</dbReference>
<protein>
    <recommendedName>
        <fullName evidence="8">MAPEG family protein</fullName>
    </recommendedName>
</protein>
<dbReference type="GO" id="GO:0016020">
    <property type="term" value="C:membrane"/>
    <property type="evidence" value="ECO:0007669"/>
    <property type="project" value="UniProtKB-SubCell"/>
</dbReference>
<dbReference type="STRING" id="1560345.AWL63_21225"/>
<feature type="transmembrane region" description="Helical" evidence="5">
    <location>
        <begin position="6"/>
        <end position="25"/>
    </location>
</feature>
<evidence type="ECO:0000256" key="1">
    <source>
        <dbReference type="ARBA" id="ARBA00004370"/>
    </source>
</evidence>
<dbReference type="PANTHER" id="PTHR35371">
    <property type="entry name" value="INNER MEMBRANE PROTEIN"/>
    <property type="match status" value="1"/>
</dbReference>
<dbReference type="SUPFAM" id="SSF161084">
    <property type="entry name" value="MAPEG domain-like"/>
    <property type="match status" value="1"/>
</dbReference>
<evidence type="ECO:0000256" key="3">
    <source>
        <dbReference type="ARBA" id="ARBA00022989"/>
    </source>
</evidence>
<evidence type="ECO:0008006" key="8">
    <source>
        <dbReference type="Google" id="ProtNLM"/>
    </source>
</evidence>
<sequence length="133" mass="14291">MHVEYAVLAWGCILGFVHIFGAAQVRTAQLGTAWNAGPRDAPMPPPTPLGGRLARAQANFFETFPIVVAAVALLGVADIHTRWTAIGAIVWLVARIIYIPLYAAGIPYIRSLVFLISVAGILMMLWPVLAATL</sequence>
<dbReference type="AlphaFoldDB" id="A0A1B3ZFA2"/>
<keyword evidence="3 5" id="KW-1133">Transmembrane helix</keyword>
<dbReference type="Proteomes" id="UP000094256">
    <property type="component" value="Chromosome"/>
</dbReference>
<evidence type="ECO:0000256" key="4">
    <source>
        <dbReference type="ARBA" id="ARBA00023136"/>
    </source>
</evidence>
<dbReference type="KEGG" id="span:AWL63_21225"/>